<dbReference type="Proteomes" id="UP001244011">
    <property type="component" value="Unassembled WGS sequence"/>
</dbReference>
<evidence type="ECO:0000256" key="1">
    <source>
        <dbReference type="SAM" id="MobiDB-lite"/>
    </source>
</evidence>
<dbReference type="RefSeq" id="XP_060287456.1">
    <property type="nucleotide sequence ID" value="XM_060426970.1"/>
</dbReference>
<evidence type="ECO:0000313" key="3">
    <source>
        <dbReference type="Proteomes" id="UP001244011"/>
    </source>
</evidence>
<feature type="region of interest" description="Disordered" evidence="1">
    <location>
        <begin position="1"/>
        <end position="42"/>
    </location>
</feature>
<accession>A0AAJ0C957</accession>
<proteinExistence type="predicted"/>
<keyword evidence="3" id="KW-1185">Reference proteome</keyword>
<dbReference type="GeneID" id="85310157"/>
<evidence type="ECO:0000313" key="2">
    <source>
        <dbReference type="EMBL" id="KAK1771243.1"/>
    </source>
</evidence>
<name>A0AAJ0C957_9PEZI</name>
<reference evidence="2" key="1">
    <citation type="submission" date="2023-06" db="EMBL/GenBank/DDBJ databases">
        <title>Genome-scale phylogeny and comparative genomics of the fungal order Sordariales.</title>
        <authorList>
            <consortium name="Lawrence Berkeley National Laboratory"/>
            <person name="Hensen N."/>
            <person name="Bonometti L."/>
            <person name="Westerberg I."/>
            <person name="Brannstrom I.O."/>
            <person name="Guillou S."/>
            <person name="Cros-Aarteil S."/>
            <person name="Calhoun S."/>
            <person name="Haridas S."/>
            <person name="Kuo A."/>
            <person name="Mondo S."/>
            <person name="Pangilinan J."/>
            <person name="Riley R."/>
            <person name="Labutti K."/>
            <person name="Andreopoulos B."/>
            <person name="Lipzen A."/>
            <person name="Chen C."/>
            <person name="Yanf M."/>
            <person name="Daum C."/>
            <person name="Ng V."/>
            <person name="Clum A."/>
            <person name="Steindorff A."/>
            <person name="Ohm R."/>
            <person name="Martin F."/>
            <person name="Silar P."/>
            <person name="Natvig D."/>
            <person name="Lalanne C."/>
            <person name="Gautier V."/>
            <person name="Ament-Velasquez S.L."/>
            <person name="Kruys A."/>
            <person name="Hutchinson M.I."/>
            <person name="Powell A.J."/>
            <person name="Barry K."/>
            <person name="Miller A.N."/>
            <person name="Grigoriev I.V."/>
            <person name="Debuchy R."/>
            <person name="Gladieux P."/>
            <person name="Thoren M.H."/>
            <person name="Johannesson H."/>
        </authorList>
    </citation>
    <scope>NUCLEOTIDE SEQUENCE</scope>
    <source>
        <strain evidence="2">8032-3</strain>
    </source>
</reference>
<protein>
    <submittedName>
        <fullName evidence="2">Uncharacterized protein</fullName>
    </submittedName>
</protein>
<dbReference type="AlphaFoldDB" id="A0AAJ0C957"/>
<organism evidence="2 3">
    <name type="scientific">Phialemonium atrogriseum</name>
    <dbReference type="NCBI Taxonomy" id="1093897"/>
    <lineage>
        <taxon>Eukaryota</taxon>
        <taxon>Fungi</taxon>
        <taxon>Dikarya</taxon>
        <taxon>Ascomycota</taxon>
        <taxon>Pezizomycotina</taxon>
        <taxon>Sordariomycetes</taxon>
        <taxon>Sordariomycetidae</taxon>
        <taxon>Cephalothecales</taxon>
        <taxon>Cephalothecaceae</taxon>
        <taxon>Phialemonium</taxon>
    </lineage>
</organism>
<gene>
    <name evidence="2" type="ORF">QBC33DRAFT_527322</name>
</gene>
<comment type="caution">
    <text evidence="2">The sequence shown here is derived from an EMBL/GenBank/DDBJ whole genome shotgun (WGS) entry which is preliminary data.</text>
</comment>
<sequence length="138" mass="15282">MDEEVDSGLLNISISDSDDASGSEARGAAVSRAERNAQSEAAFQQVKSEYRPKIENGEIWKTIRLPLGSSLAKSQVQQVLHAVEELYFFRRYDDAVSFVRSVLSEEGDPEGGLDDEAKELLRYYEVKCMEKAKTGSGV</sequence>
<dbReference type="EMBL" id="MU838999">
    <property type="protein sequence ID" value="KAK1771243.1"/>
    <property type="molecule type" value="Genomic_DNA"/>
</dbReference>